<organism evidence="3 4">
    <name type="scientific">Achromobacter spanius</name>
    <dbReference type="NCBI Taxonomy" id="217203"/>
    <lineage>
        <taxon>Bacteria</taxon>
        <taxon>Pseudomonadati</taxon>
        <taxon>Pseudomonadota</taxon>
        <taxon>Betaproteobacteria</taxon>
        <taxon>Burkholderiales</taxon>
        <taxon>Alcaligenaceae</taxon>
        <taxon>Achromobacter</taxon>
    </lineage>
</organism>
<protein>
    <submittedName>
        <fullName evidence="3">TapA domain-containing protein</fullName>
    </submittedName>
</protein>
<sequence length="142" mass="14501">MTRSISHALLMLTCAAMAPCAGHAQTNAPLTGGMSAAPAAAESPTAMPDRPVVQQVQTPMPAASPAATATAAPVSSPAPATPEAFGDVTRGLLAAQADGRRAGNALPVLGQVSTAAWNRYVESFKQPIPVWFDRNVEIPSVQ</sequence>
<dbReference type="RefSeq" id="WP_105239673.1">
    <property type="nucleotide sequence ID" value="NZ_CP023270.1"/>
</dbReference>
<evidence type="ECO:0000313" key="3">
    <source>
        <dbReference type="EMBL" id="AVJ28932.1"/>
    </source>
</evidence>
<name>A0A2S0IA82_9BURK</name>
<dbReference type="InterPro" id="IPR022053">
    <property type="entry name" value="DUF3613"/>
</dbReference>
<evidence type="ECO:0000256" key="2">
    <source>
        <dbReference type="SAM" id="SignalP"/>
    </source>
</evidence>
<feature type="region of interest" description="Disordered" evidence="1">
    <location>
        <begin position="34"/>
        <end position="82"/>
    </location>
</feature>
<feature type="signal peptide" evidence="2">
    <location>
        <begin position="1"/>
        <end position="24"/>
    </location>
</feature>
<dbReference type="Pfam" id="PF12266">
    <property type="entry name" value="DUF3613"/>
    <property type="match status" value="1"/>
</dbReference>
<evidence type="ECO:0000313" key="4">
    <source>
        <dbReference type="Proteomes" id="UP000239477"/>
    </source>
</evidence>
<dbReference type="Proteomes" id="UP000239477">
    <property type="component" value="Chromosome"/>
</dbReference>
<dbReference type="AlphaFoldDB" id="A0A2S0IA82"/>
<proteinExistence type="predicted"/>
<dbReference type="OrthoDB" id="8797260at2"/>
<feature type="compositionally biased region" description="Low complexity" evidence="1">
    <location>
        <begin position="58"/>
        <end position="82"/>
    </location>
</feature>
<gene>
    <name evidence="3" type="ORF">CLM73_18430</name>
</gene>
<evidence type="ECO:0000256" key="1">
    <source>
        <dbReference type="SAM" id="MobiDB-lite"/>
    </source>
</evidence>
<keyword evidence="4" id="KW-1185">Reference proteome</keyword>
<feature type="chain" id="PRO_5015565543" evidence="2">
    <location>
        <begin position="25"/>
        <end position="142"/>
    </location>
</feature>
<dbReference type="EMBL" id="CP023270">
    <property type="protein sequence ID" value="AVJ28932.1"/>
    <property type="molecule type" value="Genomic_DNA"/>
</dbReference>
<feature type="compositionally biased region" description="Low complexity" evidence="1">
    <location>
        <begin position="34"/>
        <end position="47"/>
    </location>
</feature>
<keyword evidence="2" id="KW-0732">Signal</keyword>
<accession>A0A2S0IA82</accession>
<reference evidence="3 4" key="1">
    <citation type="submission" date="2017-09" db="EMBL/GenBank/DDBJ databases">
        <title>Genomic, metabolic, and phenotypic characteristics of bacterial isolates from the natural microbiome of the model nematode Caenorhabditis elegans.</title>
        <authorList>
            <person name="Zimmermann J."/>
            <person name="Obeng N."/>
            <person name="Yang W."/>
            <person name="Obeng O."/>
            <person name="Kissoyan K."/>
            <person name="Pees B."/>
            <person name="Dirksen P."/>
            <person name="Hoppner M."/>
            <person name="Franke A."/>
            <person name="Rosenstiel P."/>
            <person name="Leippe M."/>
            <person name="Dierking K."/>
            <person name="Kaleta C."/>
            <person name="Schulenburg H."/>
        </authorList>
    </citation>
    <scope>NUCLEOTIDE SEQUENCE [LARGE SCALE GENOMIC DNA]</scope>
    <source>
        <strain evidence="3 4">MYb73</strain>
    </source>
</reference>